<dbReference type="NCBIfam" id="TIGR01644">
    <property type="entry name" value="phage_P2_V"/>
    <property type="match status" value="1"/>
</dbReference>
<protein>
    <submittedName>
        <fullName evidence="3">Phage baseplate assembly protein</fullName>
    </submittedName>
</protein>
<dbReference type="Proteomes" id="UP000596192">
    <property type="component" value="Chromosome"/>
</dbReference>
<feature type="domain" description="Bacteriophage Mu Gp45 N-terminal" evidence="2">
    <location>
        <begin position="20"/>
        <end position="87"/>
    </location>
</feature>
<accession>A0AAP9Y8U6</accession>
<dbReference type="InterPro" id="IPR053861">
    <property type="entry name" value="Phage_Mu_Gp45_N"/>
</dbReference>
<evidence type="ECO:0000256" key="1">
    <source>
        <dbReference type="SAM" id="MobiDB-lite"/>
    </source>
</evidence>
<dbReference type="InterPro" id="IPR014462">
    <property type="entry name" value="Phage_Mu_Gp45"/>
</dbReference>
<dbReference type="Pfam" id="PF06890">
    <property type="entry name" value="Phage_Mu_Gp45"/>
    <property type="match status" value="1"/>
</dbReference>
<proteinExistence type="predicted"/>
<gene>
    <name evidence="3" type="ORF">GKQ51_11240</name>
</gene>
<evidence type="ECO:0000313" key="4">
    <source>
        <dbReference type="Proteomes" id="UP000596192"/>
    </source>
</evidence>
<evidence type="ECO:0000313" key="3">
    <source>
        <dbReference type="EMBL" id="QQE86915.1"/>
    </source>
</evidence>
<name>A0AAP9Y8U6_9GAMM</name>
<feature type="region of interest" description="Disordered" evidence="1">
    <location>
        <begin position="143"/>
        <end position="166"/>
    </location>
</feature>
<dbReference type="InterPro" id="IPR013046">
    <property type="entry name" value="GpV/Gp45"/>
</dbReference>
<reference evidence="3 4" key="1">
    <citation type="submission" date="2020-12" db="EMBL/GenBank/DDBJ databases">
        <title>Genomic Analysis and Response surface optimization of nitrogen-fixing conditions for A. chroococcum strain HR1, Isolation from rhizosphere soil.</title>
        <authorList>
            <person name="Li J."/>
            <person name="Yang H."/>
            <person name="Liu H."/>
            <person name="Wang C."/>
            <person name="Tian Y."/>
            <person name="Lu X.Y."/>
        </authorList>
    </citation>
    <scope>NUCLEOTIDE SEQUENCE [LARGE SCALE GENOMIC DNA]</scope>
    <source>
        <strain evidence="3 4">HR1</strain>
    </source>
</reference>
<dbReference type="PIRSF" id="PIRSF012337">
    <property type="entry name" value="gp45"/>
    <property type="match status" value="1"/>
</dbReference>
<sequence length="166" mass="17803">MSMQQQIRTLGNRVMMAFARGVLRAVSDSTARQTLQVELLRGELRDGVERMQNYGFTAHPHPGADAAIAFVAGNREQGIALVVDDRRYRLKLQPGEVAMYDDLGNKIQLLRDRVQITAVQALEIVAPNVTIAGNVAITGTLTNNGKDVGSTHTHPGDGGGTTGAPN</sequence>
<dbReference type="AlphaFoldDB" id="A0AAP9Y8U6"/>
<dbReference type="EMBL" id="CP066310">
    <property type="protein sequence ID" value="QQE86915.1"/>
    <property type="molecule type" value="Genomic_DNA"/>
</dbReference>
<organism evidence="3 4">
    <name type="scientific">Azotobacter chroococcum</name>
    <dbReference type="NCBI Taxonomy" id="353"/>
    <lineage>
        <taxon>Bacteria</taxon>
        <taxon>Pseudomonadati</taxon>
        <taxon>Pseudomonadota</taxon>
        <taxon>Gammaproteobacteria</taxon>
        <taxon>Pseudomonadales</taxon>
        <taxon>Pseudomonadaceae</taxon>
        <taxon>Azotobacter</taxon>
    </lineage>
</organism>
<feature type="compositionally biased region" description="Gly residues" evidence="1">
    <location>
        <begin position="156"/>
        <end position="166"/>
    </location>
</feature>
<evidence type="ECO:0000259" key="2">
    <source>
        <dbReference type="Pfam" id="PF06890"/>
    </source>
</evidence>